<feature type="compositionally biased region" description="Basic and acidic residues" evidence="2">
    <location>
        <begin position="800"/>
        <end position="811"/>
    </location>
</feature>
<dbReference type="RefSeq" id="WP_189002488.1">
    <property type="nucleotide sequence ID" value="NZ_BMOD01000005.1"/>
</dbReference>
<feature type="region of interest" description="Disordered" evidence="2">
    <location>
        <begin position="796"/>
        <end position="821"/>
    </location>
</feature>
<feature type="compositionally biased region" description="Polar residues" evidence="2">
    <location>
        <begin position="151"/>
        <end position="162"/>
    </location>
</feature>
<proteinExistence type="predicted"/>
<feature type="compositionally biased region" description="Low complexity" evidence="2">
    <location>
        <begin position="21"/>
        <end position="32"/>
    </location>
</feature>
<keyword evidence="3" id="KW-0812">Transmembrane</keyword>
<dbReference type="Proteomes" id="UP000632222">
    <property type="component" value="Unassembled WGS sequence"/>
</dbReference>
<reference evidence="5" key="1">
    <citation type="journal article" date="2019" name="Int. J. Syst. Evol. Microbiol.">
        <title>The Global Catalogue of Microorganisms (GCM) 10K type strain sequencing project: providing services to taxonomists for standard genome sequencing and annotation.</title>
        <authorList>
            <consortium name="The Broad Institute Genomics Platform"/>
            <consortium name="The Broad Institute Genome Sequencing Center for Infectious Disease"/>
            <person name="Wu L."/>
            <person name="Ma J."/>
        </authorList>
    </citation>
    <scope>NUCLEOTIDE SEQUENCE [LARGE SCALE GENOMIC DNA]</scope>
    <source>
        <strain evidence="5">JCM 14370</strain>
    </source>
</reference>
<feature type="region of interest" description="Disordered" evidence="2">
    <location>
        <begin position="1"/>
        <end position="236"/>
    </location>
</feature>
<accession>A0ABQ2CYL0</accession>
<dbReference type="EMBL" id="BMOD01000005">
    <property type="protein sequence ID" value="GGJ33295.1"/>
    <property type="molecule type" value="Genomic_DNA"/>
</dbReference>
<dbReference type="Gene3D" id="1.20.120.20">
    <property type="entry name" value="Apolipoprotein"/>
    <property type="match status" value="1"/>
</dbReference>
<keyword evidence="3" id="KW-0472">Membrane</keyword>
<feature type="compositionally biased region" description="Polar residues" evidence="2">
    <location>
        <begin position="172"/>
        <end position="192"/>
    </location>
</feature>
<evidence type="ECO:0000256" key="2">
    <source>
        <dbReference type="SAM" id="MobiDB-lite"/>
    </source>
</evidence>
<feature type="compositionally biased region" description="Basic and acidic residues" evidence="2">
    <location>
        <begin position="213"/>
        <end position="236"/>
    </location>
</feature>
<keyword evidence="1" id="KW-0175">Coiled coil</keyword>
<protein>
    <recommendedName>
        <fullName evidence="6">SPOR domain-containing protein</fullName>
    </recommendedName>
</protein>
<feature type="transmembrane region" description="Helical" evidence="3">
    <location>
        <begin position="684"/>
        <end position="706"/>
    </location>
</feature>
<feature type="compositionally biased region" description="Basic and acidic residues" evidence="2">
    <location>
        <begin position="52"/>
        <end position="72"/>
    </location>
</feature>
<organism evidence="4 5">
    <name type="scientific">Deinococcus roseus</name>
    <dbReference type="NCBI Taxonomy" id="392414"/>
    <lineage>
        <taxon>Bacteria</taxon>
        <taxon>Thermotogati</taxon>
        <taxon>Deinococcota</taxon>
        <taxon>Deinococci</taxon>
        <taxon>Deinococcales</taxon>
        <taxon>Deinococcaceae</taxon>
        <taxon>Deinococcus</taxon>
    </lineage>
</organism>
<sequence length="1060" mass="115868">MTSKAPAPRKSSGPVTPAARKSSGGTVSGKTSLTPKGKAAQDPRFQKTVWDLQDKSRKLGQHDPASKKRGDLENAAQDPANARSAGAAASQVATMDGAPTGSVQPGNFTGLLRQEIDRLMPQTLDNADQFMQHGEASQIQQAAGGAVQQQTDNASGTLQATAAQAPDPGSQPVRTATPLASETPAQTPNVDTSGAVPQPKQNFDAGIKQNLDTGKDELKKTELPESSFKKANDSRFSKVLDQNQKLQSQALTGLQSYPRTENQIQSAAKSAVSGDSKKGAASLARARVQGGTAVRLKQQSAKERNESRRKAVTDNIERIYNKTRTAAQKHLDGLQDEAMRQFEQGLTRAADNLKRNAELEKEKFREERYSGVTGAARWVADLFRACPDGLKEGFKRARAKFTQETDVLVNRIGQFVDSRIKAAKSEIQRGQSEIQTYVQSLPSDLQSVGLNAQRDMESRFSEMQSSIDTQAQELAQKMAERYQKAQEDADSAIKKLEEENSGMLRGLVDAVGEVIRVLMEFKARLQAALRKGEETIKLILNDPIGFLSNLLAAIKGGLNAFVGNIWTHLKAGFMQWLFGSLMKAGIQPPTDLSLGSIFKLVLQVLGITYDRMRAKAVKLIGERNVRLLEKLYEHIQTLISGGIQALWEKVKEDLGNLKQMVIDAIQNWLIETVIKQAVMKVVSMFNPAGAIVQAVIAIYNTVMFLWEKANQILSFVEAVINSIHAIATGAIGGAIGWIERSLASMIPLVIGFLARLIGLGNVSNKIREFITRVQGKVDAAIDKVIARIVETVKKPFGKGKNSEDKRTDAQKQADLQQASQEGTALLKNPKLSLKKIKGKLGALKQKHRLTQIDLVADQQKQSKETAHIYASINPDIKGPTVEHESEAEVKVTVKEDPPAPKLLPAPKGPIALLPAPRNIPAKTHQQIGNLKGNNKERGDAASDHAQVLHGGDREVYVSTSLGARFHDLGNIPIAANTVMAVETKNYHRYLTVNGTPTENFVKLTSTLQTQIDKDTIWVHRGKFQTPRERRIVQWEFYGAKPTSELMQMLLARGFAVVTRG</sequence>
<name>A0ABQ2CYL0_9DEIO</name>
<evidence type="ECO:0000313" key="4">
    <source>
        <dbReference type="EMBL" id="GGJ33295.1"/>
    </source>
</evidence>
<keyword evidence="3" id="KW-1133">Transmembrane helix</keyword>
<evidence type="ECO:0000256" key="1">
    <source>
        <dbReference type="SAM" id="Coils"/>
    </source>
</evidence>
<feature type="transmembrane region" description="Helical" evidence="3">
    <location>
        <begin position="718"/>
        <end position="738"/>
    </location>
</feature>
<comment type="caution">
    <text evidence="4">The sequence shown here is derived from an EMBL/GenBank/DDBJ whole genome shotgun (WGS) entry which is preliminary data.</text>
</comment>
<evidence type="ECO:0000313" key="5">
    <source>
        <dbReference type="Proteomes" id="UP000632222"/>
    </source>
</evidence>
<evidence type="ECO:0008006" key="6">
    <source>
        <dbReference type="Google" id="ProtNLM"/>
    </source>
</evidence>
<gene>
    <name evidence="4" type="ORF">GCM10008938_19480</name>
</gene>
<evidence type="ECO:0000256" key="3">
    <source>
        <dbReference type="SAM" id="Phobius"/>
    </source>
</evidence>
<keyword evidence="5" id="KW-1185">Reference proteome</keyword>
<feature type="compositionally biased region" description="Low complexity" evidence="2">
    <location>
        <begin position="134"/>
        <end position="150"/>
    </location>
</feature>
<feature type="compositionally biased region" description="Low complexity" evidence="2">
    <location>
        <begin position="80"/>
        <end position="93"/>
    </location>
</feature>
<feature type="coiled-coil region" evidence="1">
    <location>
        <begin position="475"/>
        <end position="502"/>
    </location>
</feature>